<keyword evidence="2" id="KW-1185">Reference proteome</keyword>
<accession>A0A1I5CVZ6</accession>
<dbReference type="EMBL" id="FOVE01000021">
    <property type="protein sequence ID" value="SFN90801.1"/>
    <property type="molecule type" value="Genomic_DNA"/>
</dbReference>
<protein>
    <submittedName>
        <fullName evidence="1">Uncharacterized protein</fullName>
    </submittedName>
</protein>
<reference evidence="2" key="1">
    <citation type="submission" date="2016-10" db="EMBL/GenBank/DDBJ databases">
        <authorList>
            <person name="Varghese N."/>
            <person name="Submissions S."/>
        </authorList>
    </citation>
    <scope>NUCLEOTIDE SEQUENCE [LARGE SCALE GENOMIC DNA]</scope>
    <source>
        <strain evidence="2">DSM 6150</strain>
    </source>
</reference>
<dbReference type="AlphaFoldDB" id="A0A1I5CVZ6"/>
<evidence type="ECO:0000313" key="2">
    <source>
        <dbReference type="Proteomes" id="UP000242869"/>
    </source>
</evidence>
<evidence type="ECO:0000313" key="1">
    <source>
        <dbReference type="EMBL" id="SFN90801.1"/>
    </source>
</evidence>
<sequence length="88" mass="9996">MISIDNAVELMIKTYLGLPKRITGLVITRKEFAELSEGFPSLIDGLEQHAPDKLDGIDLGTIEWYHRLRNELYHQGNGLTVEPTYPQD</sequence>
<gene>
    <name evidence="1" type="ORF">SAMN05660284_02499</name>
</gene>
<proteinExistence type="predicted"/>
<organism evidence="1 2">
    <name type="scientific">Formivibrio citricus</name>
    <dbReference type="NCBI Taxonomy" id="83765"/>
    <lineage>
        <taxon>Bacteria</taxon>
        <taxon>Pseudomonadati</taxon>
        <taxon>Pseudomonadota</taxon>
        <taxon>Betaproteobacteria</taxon>
        <taxon>Neisseriales</taxon>
        <taxon>Chitinibacteraceae</taxon>
        <taxon>Formivibrio</taxon>
    </lineage>
</organism>
<name>A0A1I5CVZ6_9NEIS</name>
<dbReference type="Proteomes" id="UP000242869">
    <property type="component" value="Unassembled WGS sequence"/>
</dbReference>